<keyword evidence="7 9" id="KW-0808">Transferase</keyword>
<dbReference type="PROSITE" id="PS00096">
    <property type="entry name" value="SHMT"/>
    <property type="match status" value="1"/>
</dbReference>
<evidence type="ECO:0000313" key="12">
    <source>
        <dbReference type="Proteomes" id="UP000292447"/>
    </source>
</evidence>
<keyword evidence="12" id="KW-1185">Reference proteome</keyword>
<dbReference type="STRING" id="2163413.A0A4P6XPY2"/>
<dbReference type="InterPro" id="IPR015424">
    <property type="entry name" value="PyrdxlP-dep_Trfase"/>
</dbReference>
<dbReference type="GO" id="GO:0032259">
    <property type="term" value="P:methylation"/>
    <property type="evidence" value="ECO:0007669"/>
    <property type="project" value="UniProtKB-KW"/>
</dbReference>
<dbReference type="Gene3D" id="3.40.640.10">
    <property type="entry name" value="Type I PLP-dependent aspartate aminotransferase-like (Major domain)"/>
    <property type="match status" value="1"/>
</dbReference>
<dbReference type="PANTHER" id="PTHR11680">
    <property type="entry name" value="SERINE HYDROXYMETHYLTRANSFERASE"/>
    <property type="match status" value="1"/>
</dbReference>
<comment type="pathway">
    <text evidence="4 9">One-carbon metabolism; tetrahydrofolate interconversion.</text>
</comment>
<evidence type="ECO:0000313" key="11">
    <source>
        <dbReference type="EMBL" id="QBM88336.1"/>
    </source>
</evidence>
<dbReference type="EC" id="2.1.2.1" evidence="9"/>
<comment type="function">
    <text evidence="3 9">Interconversion of serine and glycine.</text>
</comment>
<dbReference type="InterPro" id="IPR001085">
    <property type="entry name" value="Ser_HO-MeTrfase"/>
</dbReference>
<dbReference type="InterPro" id="IPR015422">
    <property type="entry name" value="PyrdxlP-dep_Trfase_small"/>
</dbReference>
<gene>
    <name evidence="11" type="primary">MPUL0C03020</name>
    <name evidence="11" type="ORF">METSCH_C03020</name>
</gene>
<evidence type="ECO:0000256" key="9">
    <source>
        <dbReference type="RuleBase" id="RU000585"/>
    </source>
</evidence>
<dbReference type="Proteomes" id="UP000292447">
    <property type="component" value="Chromosome III"/>
</dbReference>
<dbReference type="Pfam" id="PF00464">
    <property type="entry name" value="SHMT"/>
    <property type="match status" value="1"/>
</dbReference>
<evidence type="ECO:0000256" key="5">
    <source>
        <dbReference type="ARBA" id="ARBA00006376"/>
    </source>
</evidence>
<dbReference type="AlphaFoldDB" id="A0A4P6XPY2"/>
<protein>
    <recommendedName>
        <fullName evidence="9">Serine hydroxymethyltransferase</fullName>
        <ecNumber evidence="9">2.1.2.1</ecNumber>
    </recommendedName>
</protein>
<evidence type="ECO:0000256" key="7">
    <source>
        <dbReference type="ARBA" id="ARBA00022679"/>
    </source>
</evidence>
<dbReference type="InterPro" id="IPR015421">
    <property type="entry name" value="PyrdxlP-dep_Trfase_major"/>
</dbReference>
<dbReference type="EMBL" id="CP034458">
    <property type="protein sequence ID" value="QBM88336.1"/>
    <property type="molecule type" value="Genomic_DNA"/>
</dbReference>
<evidence type="ECO:0000259" key="10">
    <source>
        <dbReference type="Pfam" id="PF00464"/>
    </source>
</evidence>
<dbReference type="GO" id="GO:0035999">
    <property type="term" value="P:tetrahydrofolate interconversion"/>
    <property type="evidence" value="ECO:0007669"/>
    <property type="project" value="UniProtKB-UniPathway"/>
</dbReference>
<dbReference type="CDD" id="cd00378">
    <property type="entry name" value="SHMT"/>
    <property type="match status" value="1"/>
</dbReference>
<dbReference type="GO" id="GO:0004372">
    <property type="term" value="F:glycine hydroxymethyltransferase activity"/>
    <property type="evidence" value="ECO:0007669"/>
    <property type="project" value="UniProtKB-EC"/>
</dbReference>
<keyword evidence="6 9" id="KW-0554">One-carbon metabolism</keyword>
<dbReference type="HAMAP" id="MF_00051">
    <property type="entry name" value="SHMT"/>
    <property type="match status" value="1"/>
</dbReference>
<dbReference type="Gene3D" id="3.90.1150.10">
    <property type="entry name" value="Aspartate Aminotransferase, domain 1"/>
    <property type="match status" value="1"/>
</dbReference>
<sequence length="576" mass="64706">MELLKEYLKQFYHVFFFVFVFLREISSKNLIRICFIKELPGQKARRPLLACTFSRKNDKLPLTPKRATESLPSLYKRFLISTIITLRTSLLAYNFNNPKRKKETNKMVYALSEKHRHLVEGLLAETDPEVDNIIKAEVERQKHSIVLIASENFTTKAVFDALGTPMCNKYSEGYPGARYYGGNEQIDKMEILCQNRALAAFNVTADKWGVNVQTLSGSPANLQVYQAIMKPHERLMGLDLPHGGHLSHGYQTDSRKISAVSTYFETMPYRVNLETGLIDYEMLEKTAVLYRPKVLVAGTSAYCRLIDYKRMREIADKVGAYLVVDMAHISGLVASGVIPSPFEYADIVTTTTHKSLRGPRGAMIFFRRGVRSINPKTGQEILYDLENPINFSVFPGHQGGPHNHTIAALATALKQAATPEFRQYQEQVLKNAKVLETEFLNKGYNLVSDGTDSHMVLVSLKDKQIDGARVETICERVNIALNKNSIPGDKSALVPGGVRIGAPAMTSRGLGEEDFKKIVSYIDFAVNYAKEVQANLPKDANKLKDFKNKVLHGEDEKLDAIKAEISQWVGEFPLSV</sequence>
<feature type="domain" description="Serine hydroxymethyltransferase-like" evidence="10">
    <location>
        <begin position="123"/>
        <end position="522"/>
    </location>
</feature>
<dbReference type="NCBIfam" id="NF000586">
    <property type="entry name" value="PRK00011.1"/>
    <property type="match status" value="1"/>
</dbReference>
<evidence type="ECO:0000256" key="1">
    <source>
        <dbReference type="ARBA" id="ARBA00001528"/>
    </source>
</evidence>
<comment type="similarity">
    <text evidence="5 9">Belongs to the SHMT family.</text>
</comment>
<name>A0A4P6XPY2_9ASCO</name>
<dbReference type="GO" id="GO:0019264">
    <property type="term" value="P:glycine biosynthetic process from serine"/>
    <property type="evidence" value="ECO:0007669"/>
    <property type="project" value="InterPro"/>
</dbReference>
<dbReference type="InterPro" id="IPR049943">
    <property type="entry name" value="Ser_HO-MeTrfase-like"/>
</dbReference>
<evidence type="ECO:0000256" key="4">
    <source>
        <dbReference type="ARBA" id="ARBA00004777"/>
    </source>
</evidence>
<dbReference type="InterPro" id="IPR039429">
    <property type="entry name" value="SHMT-like_dom"/>
</dbReference>
<dbReference type="GO" id="GO:0030170">
    <property type="term" value="F:pyridoxal phosphate binding"/>
    <property type="evidence" value="ECO:0007669"/>
    <property type="project" value="InterPro"/>
</dbReference>
<keyword evidence="8 9" id="KW-0663">Pyridoxal phosphate</keyword>
<reference evidence="12" key="1">
    <citation type="submission" date="2019-03" db="EMBL/GenBank/DDBJ databases">
        <title>Snf2 controls pulcherriminic acid biosynthesis and connects pigmentation and antifungal activity of the yeast Metschnikowia pulcherrima.</title>
        <authorList>
            <person name="Gore-Lloyd D."/>
            <person name="Sumann I."/>
            <person name="Brachmann A.O."/>
            <person name="Schneeberger K."/>
            <person name="Ortiz-Merino R.A."/>
            <person name="Moreno-Beltran M."/>
            <person name="Schlaefli M."/>
            <person name="Kirner P."/>
            <person name="Santos Kron A."/>
            <person name="Wolfe K.H."/>
            <person name="Piel J."/>
            <person name="Ahrens C.H."/>
            <person name="Henk D."/>
            <person name="Freimoser F.M."/>
        </authorList>
    </citation>
    <scope>NUCLEOTIDE SEQUENCE [LARGE SCALE GENOMIC DNA]</scope>
    <source>
        <strain evidence="12">APC 1.2</strain>
    </source>
</reference>
<dbReference type="GO" id="GO:0008168">
    <property type="term" value="F:methyltransferase activity"/>
    <property type="evidence" value="ECO:0007669"/>
    <property type="project" value="UniProtKB-KW"/>
</dbReference>
<evidence type="ECO:0000256" key="2">
    <source>
        <dbReference type="ARBA" id="ARBA00001933"/>
    </source>
</evidence>
<dbReference type="InterPro" id="IPR019798">
    <property type="entry name" value="Ser_HO-MeTrfase_PLP_BS"/>
</dbReference>
<organism evidence="11 12">
    <name type="scientific">Metschnikowia aff. pulcherrima</name>
    <dbReference type="NCBI Taxonomy" id="2163413"/>
    <lineage>
        <taxon>Eukaryota</taxon>
        <taxon>Fungi</taxon>
        <taxon>Dikarya</taxon>
        <taxon>Ascomycota</taxon>
        <taxon>Saccharomycotina</taxon>
        <taxon>Pichiomycetes</taxon>
        <taxon>Metschnikowiaceae</taxon>
        <taxon>Metschnikowia</taxon>
    </lineage>
</organism>
<evidence type="ECO:0000256" key="6">
    <source>
        <dbReference type="ARBA" id="ARBA00022563"/>
    </source>
</evidence>
<comment type="cofactor">
    <cofactor evidence="2 9">
        <name>pyridoxal 5'-phosphate</name>
        <dbReference type="ChEBI" id="CHEBI:597326"/>
    </cofactor>
</comment>
<dbReference type="UniPathway" id="UPA00193"/>
<evidence type="ECO:0000256" key="8">
    <source>
        <dbReference type="ARBA" id="ARBA00022898"/>
    </source>
</evidence>
<keyword evidence="11" id="KW-0489">Methyltransferase</keyword>
<proteinExistence type="inferred from homology"/>
<evidence type="ECO:0000256" key="3">
    <source>
        <dbReference type="ARBA" id="ARBA00002224"/>
    </source>
</evidence>
<accession>A0A4P6XPY2</accession>
<dbReference type="GO" id="GO:0005739">
    <property type="term" value="C:mitochondrion"/>
    <property type="evidence" value="ECO:0007669"/>
    <property type="project" value="TreeGrafter"/>
</dbReference>
<dbReference type="SUPFAM" id="SSF53383">
    <property type="entry name" value="PLP-dependent transferases"/>
    <property type="match status" value="1"/>
</dbReference>
<comment type="catalytic activity">
    <reaction evidence="1 9">
        <text>(6R)-5,10-methylene-5,6,7,8-tetrahydrofolate + glycine + H2O = (6S)-5,6,7,8-tetrahydrofolate + L-serine</text>
        <dbReference type="Rhea" id="RHEA:15481"/>
        <dbReference type="ChEBI" id="CHEBI:15377"/>
        <dbReference type="ChEBI" id="CHEBI:15636"/>
        <dbReference type="ChEBI" id="CHEBI:33384"/>
        <dbReference type="ChEBI" id="CHEBI:57305"/>
        <dbReference type="ChEBI" id="CHEBI:57453"/>
        <dbReference type="EC" id="2.1.2.1"/>
    </reaction>
</comment>
<dbReference type="FunFam" id="3.40.640.10:FF:000097">
    <property type="entry name" value="Serine hydroxymethyltransferase"/>
    <property type="match status" value="1"/>
</dbReference>
<dbReference type="PANTHER" id="PTHR11680:SF28">
    <property type="entry name" value="SERINE HYDROXYMETHYLTRANSFERASE, MITOCHONDRIAL"/>
    <property type="match status" value="1"/>
</dbReference>